<dbReference type="EMBL" id="RQXX01000004">
    <property type="protein sequence ID" value="RVV97620.1"/>
    <property type="molecule type" value="Genomic_DNA"/>
</dbReference>
<dbReference type="AlphaFoldDB" id="A0A438AFY9"/>
<protein>
    <submittedName>
        <fullName evidence="1">Glycosyltransferase</fullName>
    </submittedName>
</protein>
<dbReference type="Proteomes" id="UP000285908">
    <property type="component" value="Unassembled WGS sequence"/>
</dbReference>
<sequence length="600" mass="67637">MSIADAPLQSLIWPEAGLSSERDLYVKLEDAAGLSMPGQEIRFGLGGLADFGTSMNLFNIGKWHKYCGIEDLSLELLGEGQFELVVFHAFPEHSWTRLVNEVITLSADRAQRFEVVRPRGSDDRGVVFFQLRALGPGVLRQANWRTSRPPRRDPQIMLSITTFRREAAVQQTVARFEAFVAASSARDNLHLTVVDNGQSAGIAPSAHVTPIPNENLGGSGGFARGLLAAEERGASHCLFMDDDAAIHMQALERTCMFLAHAIDDSTAVCGGLINAQHRWQIWENGARFHRVCQPEFKGLDLRDLDAVAEMEFASTADKPADYYGGWWYFAFPVEKVRHMPFPFFVRGDDLSFSFMNRFRTVPLPGVVCFQDEDFSSKESPQTLYLDLRGHLAHHLVAPQLEIGRKGAMKIAAWFFVRSFLSCHYESLEAVHLSLKDAITGPEFFRENADMSLRRGQIKDLMDAEVWRPIEGGPPPERHRFNPHRFPDRALMKLTLNGHLLPFFARFGNHIVLPAAQRGGRREIWGAAQITYVSADGKSAYTVRHDKARAWRLVYAYAKTSLALWRDYDQIKDRWRQGYDALTTRGFWRGKLGLATPDRAA</sequence>
<dbReference type="OrthoDB" id="5148555at2"/>
<dbReference type="InterPro" id="IPR029044">
    <property type="entry name" value="Nucleotide-diphossugar_trans"/>
</dbReference>
<organism evidence="1 2">
    <name type="scientific">Mesobaculum littorinae</name>
    <dbReference type="NCBI Taxonomy" id="2486419"/>
    <lineage>
        <taxon>Bacteria</taxon>
        <taxon>Pseudomonadati</taxon>
        <taxon>Pseudomonadota</taxon>
        <taxon>Alphaproteobacteria</taxon>
        <taxon>Rhodobacterales</taxon>
        <taxon>Roseobacteraceae</taxon>
        <taxon>Mesobaculum</taxon>
    </lineage>
</organism>
<dbReference type="SUPFAM" id="SSF53448">
    <property type="entry name" value="Nucleotide-diphospho-sugar transferases"/>
    <property type="match status" value="1"/>
</dbReference>
<dbReference type="GO" id="GO:0016740">
    <property type="term" value="F:transferase activity"/>
    <property type="evidence" value="ECO:0007669"/>
    <property type="project" value="UniProtKB-KW"/>
</dbReference>
<dbReference type="RefSeq" id="WP_127907215.1">
    <property type="nucleotide sequence ID" value="NZ_RQXX01000004.1"/>
</dbReference>
<keyword evidence="1" id="KW-0808">Transferase</keyword>
<accession>A0A438AFY9</accession>
<gene>
    <name evidence="1" type="ORF">EKE94_13905</name>
</gene>
<proteinExistence type="predicted"/>
<evidence type="ECO:0000313" key="2">
    <source>
        <dbReference type="Proteomes" id="UP000285908"/>
    </source>
</evidence>
<keyword evidence="2" id="KW-1185">Reference proteome</keyword>
<evidence type="ECO:0000313" key="1">
    <source>
        <dbReference type="EMBL" id="RVV97620.1"/>
    </source>
</evidence>
<reference evidence="1 2" key="1">
    <citation type="submission" date="2018-11" db="EMBL/GenBank/DDBJ databases">
        <title>Mesobaculum littorinae gen. nov., sp. nov., isolated from Littorina scabra that represents a novel genus of the order Rhodobacteraceae.</title>
        <authorList>
            <person name="Li F."/>
        </authorList>
    </citation>
    <scope>NUCLEOTIDE SEQUENCE [LARGE SCALE GENOMIC DNA]</scope>
    <source>
        <strain evidence="1 2">M0103</strain>
    </source>
</reference>
<name>A0A438AFY9_9RHOB</name>
<dbReference type="Gene3D" id="3.90.550.60">
    <property type="match status" value="1"/>
</dbReference>
<comment type="caution">
    <text evidence="1">The sequence shown here is derived from an EMBL/GenBank/DDBJ whole genome shotgun (WGS) entry which is preliminary data.</text>
</comment>